<feature type="transmembrane region" description="Helical" evidence="1">
    <location>
        <begin position="39"/>
        <end position="57"/>
    </location>
</feature>
<dbReference type="AlphaFoldDB" id="A0A915KQM2"/>
<keyword evidence="1" id="KW-1133">Transmembrane helix</keyword>
<dbReference type="WBParaSite" id="nRc.2.0.1.t40769-RA">
    <property type="protein sequence ID" value="nRc.2.0.1.t40769-RA"/>
    <property type="gene ID" value="nRc.2.0.1.g40769"/>
</dbReference>
<dbReference type="Proteomes" id="UP000887565">
    <property type="component" value="Unplaced"/>
</dbReference>
<organism evidence="2 3">
    <name type="scientific">Romanomermis culicivorax</name>
    <name type="common">Nematode worm</name>
    <dbReference type="NCBI Taxonomy" id="13658"/>
    <lineage>
        <taxon>Eukaryota</taxon>
        <taxon>Metazoa</taxon>
        <taxon>Ecdysozoa</taxon>
        <taxon>Nematoda</taxon>
        <taxon>Enoplea</taxon>
        <taxon>Dorylaimia</taxon>
        <taxon>Mermithida</taxon>
        <taxon>Mermithoidea</taxon>
        <taxon>Mermithidae</taxon>
        <taxon>Romanomermis</taxon>
    </lineage>
</organism>
<keyword evidence="1" id="KW-0812">Transmembrane</keyword>
<reference evidence="3" key="1">
    <citation type="submission" date="2022-11" db="UniProtKB">
        <authorList>
            <consortium name="WormBaseParasite"/>
        </authorList>
    </citation>
    <scope>IDENTIFICATION</scope>
</reference>
<protein>
    <submittedName>
        <fullName evidence="3">Uncharacterized protein</fullName>
    </submittedName>
</protein>
<proteinExistence type="predicted"/>
<evidence type="ECO:0000313" key="2">
    <source>
        <dbReference type="Proteomes" id="UP000887565"/>
    </source>
</evidence>
<keyword evidence="1" id="KW-0472">Membrane</keyword>
<evidence type="ECO:0000256" key="1">
    <source>
        <dbReference type="SAM" id="Phobius"/>
    </source>
</evidence>
<evidence type="ECO:0000313" key="3">
    <source>
        <dbReference type="WBParaSite" id="nRc.2.0.1.t40769-RA"/>
    </source>
</evidence>
<keyword evidence="2" id="KW-1185">Reference proteome</keyword>
<name>A0A915KQM2_ROMCU</name>
<accession>A0A915KQM2</accession>
<sequence>MCSDEEQFLDESGVVQADLLVPPTALPILMSLQLADRHLANVFIAGNLSISSLVYYCRNLYILIEQKNRTSE</sequence>